<dbReference type="Pfam" id="PF00787">
    <property type="entry name" value="PX"/>
    <property type="match status" value="1"/>
</dbReference>
<accession>A0A4W5QFI0</accession>
<dbReference type="SMART" id="SM00312">
    <property type="entry name" value="PX"/>
    <property type="match status" value="1"/>
</dbReference>
<dbReference type="InterPro" id="IPR051866">
    <property type="entry name" value="Intracell_Sig-Traffick_Protein"/>
</dbReference>
<sequence length="175" mass="20351">MLIYKTLLGFTPPYLRYLLQPSSSTYNTHSASHILLKVPKTHTSLGRSSFQFAAFVSKRRPEDVKEVLVWRRYSELKKLYGELSYTHRNLFRRQEEFPPFPGAQLFGRFDEGVIEERRSAAEAMLLFTTNIPALYNSPQLKDFFRVRNRNKQAGIHTSGFPSVSWKLPAFGQKFL</sequence>
<reference evidence="2" key="3">
    <citation type="submission" date="2025-09" db="UniProtKB">
        <authorList>
            <consortium name="Ensembl"/>
        </authorList>
    </citation>
    <scope>IDENTIFICATION</scope>
</reference>
<dbReference type="STRING" id="62062.ENSHHUP00000072740"/>
<dbReference type="Proteomes" id="UP000314982">
    <property type="component" value="Unassembled WGS sequence"/>
</dbReference>
<reference evidence="2" key="2">
    <citation type="submission" date="2025-08" db="UniProtKB">
        <authorList>
            <consortium name="Ensembl"/>
        </authorList>
    </citation>
    <scope>IDENTIFICATION</scope>
</reference>
<dbReference type="AlphaFoldDB" id="A0A4W5QFI0"/>
<evidence type="ECO:0000259" key="1">
    <source>
        <dbReference type="PROSITE" id="PS50195"/>
    </source>
</evidence>
<dbReference type="GeneTree" id="ENSGT00940000160125"/>
<proteinExistence type="predicted"/>
<evidence type="ECO:0000313" key="2">
    <source>
        <dbReference type="Ensembl" id="ENSHHUP00000072740.1"/>
    </source>
</evidence>
<dbReference type="PROSITE" id="PS50195">
    <property type="entry name" value="PX"/>
    <property type="match status" value="1"/>
</dbReference>
<dbReference type="GO" id="GO:0035091">
    <property type="term" value="F:phosphatidylinositol binding"/>
    <property type="evidence" value="ECO:0007669"/>
    <property type="project" value="InterPro"/>
</dbReference>
<dbReference type="PANTHER" id="PTHR15508">
    <property type="entry name" value="RIBOSOMAL PROTEIN S6 KINASE"/>
    <property type="match status" value="1"/>
</dbReference>
<reference evidence="3" key="1">
    <citation type="submission" date="2018-06" db="EMBL/GenBank/DDBJ databases">
        <title>Genome assembly of Danube salmon.</title>
        <authorList>
            <person name="Macqueen D.J."/>
            <person name="Gundappa M.K."/>
        </authorList>
    </citation>
    <scope>NUCLEOTIDE SEQUENCE [LARGE SCALE GENOMIC DNA]</scope>
</reference>
<dbReference type="PANTHER" id="PTHR15508:SF9">
    <property type="entry name" value="SORTING NEXIN-15"/>
    <property type="match status" value="1"/>
</dbReference>
<organism evidence="2 3">
    <name type="scientific">Hucho hucho</name>
    <name type="common">huchen</name>
    <dbReference type="NCBI Taxonomy" id="62062"/>
    <lineage>
        <taxon>Eukaryota</taxon>
        <taxon>Metazoa</taxon>
        <taxon>Chordata</taxon>
        <taxon>Craniata</taxon>
        <taxon>Vertebrata</taxon>
        <taxon>Euteleostomi</taxon>
        <taxon>Actinopterygii</taxon>
        <taxon>Neopterygii</taxon>
        <taxon>Teleostei</taxon>
        <taxon>Protacanthopterygii</taxon>
        <taxon>Salmoniformes</taxon>
        <taxon>Salmonidae</taxon>
        <taxon>Salmoninae</taxon>
        <taxon>Hucho</taxon>
    </lineage>
</organism>
<keyword evidence="3" id="KW-1185">Reference proteome</keyword>
<dbReference type="Ensembl" id="ENSHHUT00000075144.1">
    <property type="protein sequence ID" value="ENSHHUP00000072740.1"/>
    <property type="gene ID" value="ENSHHUG00000042697.1"/>
</dbReference>
<feature type="domain" description="PX" evidence="1">
    <location>
        <begin position="1"/>
        <end position="151"/>
    </location>
</feature>
<dbReference type="InterPro" id="IPR036871">
    <property type="entry name" value="PX_dom_sf"/>
</dbReference>
<protein>
    <recommendedName>
        <fullName evidence="1">PX domain-containing protein</fullName>
    </recommendedName>
</protein>
<dbReference type="SUPFAM" id="SSF64268">
    <property type="entry name" value="PX domain"/>
    <property type="match status" value="1"/>
</dbReference>
<dbReference type="Gene3D" id="3.30.1520.10">
    <property type="entry name" value="Phox-like domain"/>
    <property type="match status" value="1"/>
</dbReference>
<evidence type="ECO:0000313" key="3">
    <source>
        <dbReference type="Proteomes" id="UP000314982"/>
    </source>
</evidence>
<dbReference type="InterPro" id="IPR001683">
    <property type="entry name" value="PX_dom"/>
</dbReference>
<name>A0A4W5QFI0_9TELE</name>